<dbReference type="PANTHER" id="PTHR30097">
    <property type="entry name" value="CATION EFFLUX SYSTEM PROTEIN CUSB"/>
    <property type="match status" value="1"/>
</dbReference>
<dbReference type="Gene3D" id="2.40.30.170">
    <property type="match status" value="1"/>
</dbReference>
<dbReference type="GO" id="GO:0015679">
    <property type="term" value="P:plasma membrane copper ion transport"/>
    <property type="evidence" value="ECO:0007669"/>
    <property type="project" value="TreeGrafter"/>
</dbReference>
<dbReference type="Pfam" id="PF25954">
    <property type="entry name" value="Beta-barrel_RND_2"/>
    <property type="match status" value="1"/>
</dbReference>
<protein>
    <submittedName>
        <fullName evidence="4">Cation efflux system protein CusB</fullName>
    </submittedName>
</protein>
<sequence>MKKKMKSIKSISDIKNISYTLLLCILLISACSQPKKTKDVTQEKSVTLYTCPMHHQILEEHPGSCPICGMTLVKKTGQASELARISLNTVLKPVNSSVISTIDAITPEEKAVPTQIKGQGYLDFDSRTFDNIAARFSGRIEKLYIKSAFEEIHRGQRILDIYSPDMVTAQQDLIFITKNSAQEAGLINAARQKLLLLGMTEQQVNQVIKTGKAFYSLPVYSPYDGHVHDAAHSLMSGPADPKATTSVTANLPLSIKEGMYVQQGQTLFNVANAHMLWALIKVENSSVAGLRLNQPVEIAFPDIPGKTIEGKVDFIEPALQEGDKTITIRVYVHNMDHALKVNSIINATIQTGETKGLWIPRKAIYSLGHTTIVWIKNGPVYSAHKVITGTIDGNEIVVKSGLSATDSLASNAQYLTDSESFIKTEGNE</sequence>
<dbReference type="InterPro" id="IPR045800">
    <property type="entry name" value="HMBD"/>
</dbReference>
<dbReference type="AlphaFoldDB" id="A0A110AZS2"/>
<dbReference type="KEGG" id="mgot:MgSA37_00220"/>
<evidence type="ECO:0000313" key="4">
    <source>
        <dbReference type="EMBL" id="BAU52070.1"/>
    </source>
</evidence>
<evidence type="ECO:0000313" key="5">
    <source>
        <dbReference type="Proteomes" id="UP000218263"/>
    </source>
</evidence>
<gene>
    <name evidence="4" type="primary">cusB_1</name>
    <name evidence="4" type="ORF">MgSA37_00220</name>
</gene>
<dbReference type="PANTHER" id="PTHR30097:SF15">
    <property type="entry name" value="CATION EFFLUX SYSTEM PROTEIN CUSB"/>
    <property type="match status" value="1"/>
</dbReference>
<organism evidence="4 5">
    <name type="scientific">Mucilaginibacter gotjawali</name>
    <dbReference type="NCBI Taxonomy" id="1550579"/>
    <lineage>
        <taxon>Bacteria</taxon>
        <taxon>Pseudomonadati</taxon>
        <taxon>Bacteroidota</taxon>
        <taxon>Sphingobacteriia</taxon>
        <taxon>Sphingobacteriales</taxon>
        <taxon>Sphingobacteriaceae</taxon>
        <taxon>Mucilaginibacter</taxon>
    </lineage>
</organism>
<keyword evidence="5" id="KW-1185">Reference proteome</keyword>
<name>A0A110AZS2_9SPHI</name>
<dbReference type="InterPro" id="IPR051909">
    <property type="entry name" value="MFP_Cation_Efflux"/>
</dbReference>
<evidence type="ECO:0000259" key="3">
    <source>
        <dbReference type="Pfam" id="PF25954"/>
    </source>
</evidence>
<dbReference type="RefSeq" id="WP_172885277.1">
    <property type="nucleotide sequence ID" value="NZ_AP017313.1"/>
</dbReference>
<dbReference type="Pfam" id="PF25869">
    <property type="entry name" value="3HB_CusB"/>
    <property type="match status" value="1"/>
</dbReference>
<evidence type="ECO:0000259" key="2">
    <source>
        <dbReference type="Pfam" id="PF25869"/>
    </source>
</evidence>
<feature type="domain" description="CusB-like three alpha-helical bundle" evidence="2">
    <location>
        <begin position="165"/>
        <end position="213"/>
    </location>
</feature>
<feature type="domain" description="CusB-like beta-barrel" evidence="3">
    <location>
        <begin position="276"/>
        <end position="351"/>
    </location>
</feature>
<dbReference type="PROSITE" id="PS51257">
    <property type="entry name" value="PROKAR_LIPOPROTEIN"/>
    <property type="match status" value="1"/>
</dbReference>
<dbReference type="EMBL" id="AP017313">
    <property type="protein sequence ID" value="BAU52070.1"/>
    <property type="molecule type" value="Genomic_DNA"/>
</dbReference>
<dbReference type="Gene3D" id="2.40.420.20">
    <property type="match status" value="1"/>
</dbReference>
<dbReference type="GO" id="GO:0060003">
    <property type="term" value="P:copper ion export"/>
    <property type="evidence" value="ECO:0007669"/>
    <property type="project" value="TreeGrafter"/>
</dbReference>
<feature type="domain" description="Heavy metal binding" evidence="1">
    <location>
        <begin position="49"/>
        <end position="75"/>
    </location>
</feature>
<evidence type="ECO:0000259" key="1">
    <source>
        <dbReference type="Pfam" id="PF19335"/>
    </source>
</evidence>
<dbReference type="GO" id="GO:0046914">
    <property type="term" value="F:transition metal ion binding"/>
    <property type="evidence" value="ECO:0007669"/>
    <property type="project" value="TreeGrafter"/>
</dbReference>
<dbReference type="InterPro" id="IPR058792">
    <property type="entry name" value="Beta-barrel_RND_2"/>
</dbReference>
<dbReference type="GO" id="GO:0030288">
    <property type="term" value="C:outer membrane-bounded periplasmic space"/>
    <property type="evidence" value="ECO:0007669"/>
    <property type="project" value="TreeGrafter"/>
</dbReference>
<dbReference type="InterPro" id="IPR058791">
    <property type="entry name" value="3HB_CusB"/>
</dbReference>
<dbReference type="Pfam" id="PF19335">
    <property type="entry name" value="HMBD"/>
    <property type="match status" value="1"/>
</dbReference>
<dbReference type="Proteomes" id="UP000218263">
    <property type="component" value="Chromosome"/>
</dbReference>
<dbReference type="SUPFAM" id="SSF111369">
    <property type="entry name" value="HlyD-like secretion proteins"/>
    <property type="match status" value="1"/>
</dbReference>
<dbReference type="Gene3D" id="6.10.140.730">
    <property type="match status" value="1"/>
</dbReference>
<accession>A0A110AZS2</accession>
<reference evidence="4 5" key="1">
    <citation type="submission" date="2015-12" db="EMBL/GenBank/DDBJ databases">
        <title>Genome sequence of Mucilaginibacter gotjawali.</title>
        <authorList>
            <person name="Lee J.S."/>
            <person name="Lee K.C."/>
            <person name="Kim K.K."/>
            <person name="Lee B.W."/>
        </authorList>
    </citation>
    <scope>NUCLEOTIDE SEQUENCE [LARGE SCALE GENOMIC DNA]</scope>
    <source>
        <strain evidence="4 5">SA3-7</strain>
    </source>
</reference>
<proteinExistence type="predicted"/>